<dbReference type="EMBL" id="CM042052">
    <property type="protein sequence ID" value="KAI3719326.1"/>
    <property type="molecule type" value="Genomic_DNA"/>
</dbReference>
<evidence type="ECO:0000313" key="1">
    <source>
        <dbReference type="EMBL" id="KAI3719326.1"/>
    </source>
</evidence>
<comment type="caution">
    <text evidence="1">The sequence shown here is derived from an EMBL/GenBank/DDBJ whole genome shotgun (WGS) entry which is preliminary data.</text>
</comment>
<evidence type="ECO:0000313" key="2">
    <source>
        <dbReference type="Proteomes" id="UP001055879"/>
    </source>
</evidence>
<protein>
    <submittedName>
        <fullName evidence="1">Uncharacterized protein</fullName>
    </submittedName>
</protein>
<proteinExistence type="predicted"/>
<reference evidence="1 2" key="2">
    <citation type="journal article" date="2022" name="Mol. Ecol. Resour.">
        <title>The genomes of chicory, endive, great burdock and yacon provide insights into Asteraceae paleo-polyploidization history and plant inulin production.</title>
        <authorList>
            <person name="Fan W."/>
            <person name="Wang S."/>
            <person name="Wang H."/>
            <person name="Wang A."/>
            <person name="Jiang F."/>
            <person name="Liu H."/>
            <person name="Zhao H."/>
            <person name="Xu D."/>
            <person name="Zhang Y."/>
        </authorList>
    </citation>
    <scope>NUCLEOTIDE SEQUENCE [LARGE SCALE GENOMIC DNA]</scope>
    <source>
        <strain evidence="2">cv. Niubang</strain>
    </source>
</reference>
<dbReference type="Proteomes" id="UP001055879">
    <property type="component" value="Linkage Group LG06"/>
</dbReference>
<accession>A0ACB9BC16</accession>
<organism evidence="1 2">
    <name type="scientific">Arctium lappa</name>
    <name type="common">Greater burdock</name>
    <name type="synonym">Lappa major</name>
    <dbReference type="NCBI Taxonomy" id="4217"/>
    <lineage>
        <taxon>Eukaryota</taxon>
        <taxon>Viridiplantae</taxon>
        <taxon>Streptophyta</taxon>
        <taxon>Embryophyta</taxon>
        <taxon>Tracheophyta</taxon>
        <taxon>Spermatophyta</taxon>
        <taxon>Magnoliopsida</taxon>
        <taxon>eudicotyledons</taxon>
        <taxon>Gunneridae</taxon>
        <taxon>Pentapetalae</taxon>
        <taxon>asterids</taxon>
        <taxon>campanulids</taxon>
        <taxon>Asterales</taxon>
        <taxon>Asteraceae</taxon>
        <taxon>Carduoideae</taxon>
        <taxon>Cardueae</taxon>
        <taxon>Arctiinae</taxon>
        <taxon>Arctium</taxon>
    </lineage>
</organism>
<keyword evidence="2" id="KW-1185">Reference proteome</keyword>
<sequence length="257" mass="29379">MFEKKNVAFFKEISDKRNSIEKDFETERKIFETEIHKLSKKLSELTTEILKEQKVKSDLQKQFDLILEEINVLSAKVKKLEEINLKVDLSEQASPNTVVQSPYSSSSPSTTNSSKKSVKSNEFSKDRIRPSNLFYNSLVDDSNNQVFRKVKMVWRKKPTTESSDGNKSHDSPVVDAKSSISKTDSPTYVYSTGKLISLRRQTICCIYCGKSDFVHPRYVNSWYGTYSIPNPQFNSFKAKAINHQGSITAWIPKPKPS</sequence>
<name>A0ACB9BC16_ARCLA</name>
<gene>
    <name evidence="1" type="ORF">L6452_20223</name>
</gene>
<reference evidence="2" key="1">
    <citation type="journal article" date="2022" name="Mol. Ecol. Resour.">
        <title>The genomes of chicory, endive, great burdock and yacon provide insights into Asteraceae palaeo-polyploidization history and plant inulin production.</title>
        <authorList>
            <person name="Fan W."/>
            <person name="Wang S."/>
            <person name="Wang H."/>
            <person name="Wang A."/>
            <person name="Jiang F."/>
            <person name="Liu H."/>
            <person name="Zhao H."/>
            <person name="Xu D."/>
            <person name="Zhang Y."/>
        </authorList>
    </citation>
    <scope>NUCLEOTIDE SEQUENCE [LARGE SCALE GENOMIC DNA]</scope>
    <source>
        <strain evidence="2">cv. Niubang</strain>
    </source>
</reference>